<dbReference type="Pfam" id="PF13393">
    <property type="entry name" value="tRNA-synt_His"/>
    <property type="match status" value="1"/>
</dbReference>
<accession>A0A6S6VVG0</accession>
<dbReference type="GO" id="GO:0032543">
    <property type="term" value="P:mitochondrial translation"/>
    <property type="evidence" value="ECO:0007669"/>
    <property type="project" value="TreeGrafter"/>
</dbReference>
<dbReference type="CDD" id="cd00773">
    <property type="entry name" value="HisRS-like_core"/>
    <property type="match status" value="1"/>
</dbReference>
<evidence type="ECO:0000313" key="6">
    <source>
        <dbReference type="EMBL" id="CAE7007890.1"/>
    </source>
</evidence>
<dbReference type="PANTHER" id="PTHR11476:SF7">
    <property type="entry name" value="HISTIDINE--TRNA LIGASE"/>
    <property type="match status" value="1"/>
</dbReference>
<feature type="binding site" evidence="4">
    <location>
        <position position="17"/>
    </location>
    <ligand>
        <name>L-histidine</name>
        <dbReference type="ChEBI" id="CHEBI:57595"/>
    </ligand>
</feature>
<proteinExistence type="inferred from homology"/>
<dbReference type="GO" id="GO:0005739">
    <property type="term" value="C:mitochondrion"/>
    <property type="evidence" value="ECO:0007669"/>
    <property type="project" value="TreeGrafter"/>
</dbReference>
<feature type="binding site" evidence="4">
    <location>
        <position position="188"/>
    </location>
    <ligand>
        <name>L-histidine</name>
        <dbReference type="ChEBI" id="CHEBI:57595"/>
    </ligand>
</feature>
<dbReference type="AlphaFoldDB" id="A0A6S6VVG0"/>
<evidence type="ECO:0000256" key="2">
    <source>
        <dbReference type="ARBA" id="ARBA00012815"/>
    </source>
</evidence>
<dbReference type="PANTHER" id="PTHR11476">
    <property type="entry name" value="HISTIDYL-TRNA SYNTHETASE"/>
    <property type="match status" value="1"/>
</dbReference>
<dbReference type="InterPro" id="IPR041715">
    <property type="entry name" value="HisRS-like_core"/>
</dbReference>
<feature type="binding site" evidence="4">
    <location>
        <position position="37"/>
    </location>
    <ligand>
        <name>L-histidine</name>
        <dbReference type="ChEBI" id="CHEBI:57595"/>
    </ligand>
</feature>
<dbReference type="EMBL" id="HG992978">
    <property type="protein sequence ID" value="CAE7007890.1"/>
    <property type="molecule type" value="Genomic_DNA"/>
</dbReference>
<dbReference type="GO" id="GO:0004821">
    <property type="term" value="F:histidine-tRNA ligase activity"/>
    <property type="evidence" value="ECO:0007669"/>
    <property type="project" value="UniProtKB-EC"/>
</dbReference>
<dbReference type="InterPro" id="IPR006195">
    <property type="entry name" value="aa-tRNA-synth_II"/>
</dbReference>
<dbReference type="GO" id="GO:0006427">
    <property type="term" value="P:histidyl-tRNA aminoacylation"/>
    <property type="evidence" value="ECO:0007669"/>
    <property type="project" value="TreeGrafter"/>
</dbReference>
<evidence type="ECO:0000256" key="3">
    <source>
        <dbReference type="ARBA" id="ARBA00047639"/>
    </source>
</evidence>
<dbReference type="GO" id="GO:0003723">
    <property type="term" value="F:RNA binding"/>
    <property type="evidence" value="ECO:0007669"/>
    <property type="project" value="TreeGrafter"/>
</dbReference>
<dbReference type="InterPro" id="IPR036621">
    <property type="entry name" value="Anticodon-bd_dom_sf"/>
</dbReference>
<evidence type="ECO:0000259" key="5">
    <source>
        <dbReference type="PROSITE" id="PS50862"/>
    </source>
</evidence>
<feature type="binding site" evidence="4">
    <location>
        <begin position="192"/>
        <end position="193"/>
    </location>
    <ligand>
        <name>L-histidine</name>
        <dbReference type="ChEBI" id="CHEBI:57595"/>
    </ligand>
</feature>
<reference evidence="6" key="1">
    <citation type="submission" date="2021-02" db="EMBL/GenBank/DDBJ databases">
        <authorList>
            <person name="Syme A R."/>
            <person name="Syme A R."/>
            <person name="Moolhuijzen P."/>
        </authorList>
    </citation>
    <scope>NUCLEOTIDE SEQUENCE</scope>
    <source>
        <strain evidence="6">W1-1</strain>
    </source>
</reference>
<dbReference type="InterPro" id="IPR004516">
    <property type="entry name" value="HisRS/HisZ"/>
</dbReference>
<dbReference type="GO" id="GO:0005829">
    <property type="term" value="C:cytosol"/>
    <property type="evidence" value="ECO:0007669"/>
    <property type="project" value="TreeGrafter"/>
</dbReference>
<organism evidence="6 7">
    <name type="scientific">Pyrenophora teres f. teres</name>
    <dbReference type="NCBI Taxonomy" id="97479"/>
    <lineage>
        <taxon>Eukaryota</taxon>
        <taxon>Fungi</taxon>
        <taxon>Dikarya</taxon>
        <taxon>Ascomycota</taxon>
        <taxon>Pezizomycotina</taxon>
        <taxon>Dothideomycetes</taxon>
        <taxon>Pleosporomycetidae</taxon>
        <taxon>Pleosporales</taxon>
        <taxon>Pleosporineae</taxon>
        <taxon>Pleosporaceae</taxon>
        <taxon>Pyrenophora</taxon>
    </lineage>
</organism>
<comment type="similarity">
    <text evidence="1">Belongs to the class-II aminoacyl-tRNA synthetase family.</text>
</comment>
<evidence type="ECO:0000256" key="1">
    <source>
        <dbReference type="ARBA" id="ARBA00008226"/>
    </source>
</evidence>
<dbReference type="Gene3D" id="3.30.930.10">
    <property type="entry name" value="Bira Bifunctional Protein, Domain 2"/>
    <property type="match status" value="1"/>
</dbReference>
<dbReference type="InterPro" id="IPR045864">
    <property type="entry name" value="aa-tRNA-synth_II/BPL/LPL"/>
</dbReference>
<name>A0A6S6VVG0_9PLEO</name>
<dbReference type="Proteomes" id="UP000472372">
    <property type="component" value="Chromosome 2"/>
</dbReference>
<feature type="domain" description="Aminoacyl-transfer RNA synthetases class-II family profile" evidence="5">
    <location>
        <begin position="10"/>
        <end position="203"/>
    </location>
</feature>
<dbReference type="EC" id="6.1.1.21" evidence="2"/>
<dbReference type="PIRSF" id="PIRSF001549">
    <property type="entry name" value="His-tRNA_synth"/>
    <property type="match status" value="1"/>
</dbReference>
<evidence type="ECO:0000313" key="7">
    <source>
        <dbReference type="Proteomes" id="UP000472372"/>
    </source>
</evidence>
<dbReference type="Gene3D" id="3.40.50.800">
    <property type="entry name" value="Anticodon-binding domain"/>
    <property type="match status" value="1"/>
</dbReference>
<feature type="binding site" evidence="4">
    <location>
        <position position="33"/>
    </location>
    <ligand>
        <name>L-histidine</name>
        <dbReference type="ChEBI" id="CHEBI:57595"/>
    </ligand>
</feature>
<comment type="catalytic activity">
    <reaction evidence="3">
        <text>tRNA(His) + L-histidine + ATP = L-histidyl-tRNA(His) + AMP + diphosphate + H(+)</text>
        <dbReference type="Rhea" id="RHEA:17313"/>
        <dbReference type="Rhea" id="RHEA-COMP:9665"/>
        <dbReference type="Rhea" id="RHEA-COMP:9689"/>
        <dbReference type="ChEBI" id="CHEBI:15378"/>
        <dbReference type="ChEBI" id="CHEBI:30616"/>
        <dbReference type="ChEBI" id="CHEBI:33019"/>
        <dbReference type="ChEBI" id="CHEBI:57595"/>
        <dbReference type="ChEBI" id="CHEBI:78442"/>
        <dbReference type="ChEBI" id="CHEBI:78527"/>
        <dbReference type="ChEBI" id="CHEBI:456215"/>
        <dbReference type="EC" id="6.1.1.21"/>
    </reaction>
</comment>
<gene>
    <name evidence="6" type="ORF">PTTW11_01616</name>
</gene>
<dbReference type="PROSITE" id="PS50862">
    <property type="entry name" value="AA_TRNA_LIGASE_II"/>
    <property type="match status" value="1"/>
</dbReference>
<evidence type="ECO:0000256" key="4">
    <source>
        <dbReference type="PIRSR" id="PIRSR001549-1"/>
    </source>
</evidence>
<dbReference type="SUPFAM" id="SSF55681">
    <property type="entry name" value="Class II aaRS and biotin synthetases"/>
    <property type="match status" value="1"/>
</dbReference>
<protein>
    <recommendedName>
        <fullName evidence="2">histidine--tRNA ligase</fullName>
        <ecNumber evidence="2">6.1.1.21</ecNumber>
    </recommendedName>
</protein>
<sequence>MNNIRTMKRFQIGKVYRRDQPSLEKGRMREFFQCDFDYAGDQCDSMVPDAEVLCIAAEVFEALQLDIVIKVNHRLILDGFFSALGVPTSLLRPISSAVDKLDKLPWPEVQKEMVEKGLDVNLATKLGEYLQRNKEVGPASKLSALMSDPLLSANLDIQKGMGEMELLMQYLKAYGVADHIQFDLSLARGLDYYTGVIYEVVLPVGKTGVYVGSIAAGGRYDNLVSMFSNRNIPCVGISFGIDRILTLLKDRRQPKTQRSDSWIVIASSDKVLVEQRMALAREMRLAGISVDFDAKAYKKPRKQMDIAEKSATTVVFLDLDDAAPGKTRLKILTPPNKNPDNAPIVDRTNLIGEVRKHLAQAEYNL</sequence>